<keyword evidence="3" id="KW-1185">Reference proteome</keyword>
<name>A0ABR5PFN0_9LACO</name>
<accession>A0ABR5PFN0</accession>
<evidence type="ECO:0000256" key="1">
    <source>
        <dbReference type="SAM" id="Phobius"/>
    </source>
</evidence>
<keyword evidence="1" id="KW-0812">Transmembrane</keyword>
<dbReference type="Proteomes" id="UP000051977">
    <property type="component" value="Unassembled WGS sequence"/>
</dbReference>
<evidence type="ECO:0000313" key="3">
    <source>
        <dbReference type="Proteomes" id="UP000051977"/>
    </source>
</evidence>
<keyword evidence="1" id="KW-1133">Transmembrane helix</keyword>
<keyword evidence="1" id="KW-0472">Membrane</keyword>
<evidence type="ECO:0008006" key="4">
    <source>
        <dbReference type="Google" id="ProtNLM"/>
    </source>
</evidence>
<evidence type="ECO:0000313" key="2">
    <source>
        <dbReference type="EMBL" id="KRL17618.1"/>
    </source>
</evidence>
<gene>
    <name evidence="2" type="ORF">FD12_GL001750</name>
</gene>
<protein>
    <recommendedName>
        <fullName evidence="4">Surface layer protein A domain-containing protein</fullName>
    </recommendedName>
</protein>
<organism evidence="2 3">
    <name type="scientific">Lentilactobacillus rapi DSM 19907 = JCM 15042</name>
    <dbReference type="NCBI Taxonomy" id="1423795"/>
    <lineage>
        <taxon>Bacteria</taxon>
        <taxon>Bacillati</taxon>
        <taxon>Bacillota</taxon>
        <taxon>Bacilli</taxon>
        <taxon>Lactobacillales</taxon>
        <taxon>Lactobacillaceae</taxon>
        <taxon>Lentilactobacillus</taxon>
    </lineage>
</organism>
<dbReference type="EMBL" id="AZEI01000022">
    <property type="protein sequence ID" value="KRL17618.1"/>
    <property type="molecule type" value="Genomic_DNA"/>
</dbReference>
<proteinExistence type="predicted"/>
<feature type="transmembrane region" description="Helical" evidence="1">
    <location>
        <begin position="58"/>
        <end position="79"/>
    </location>
</feature>
<reference evidence="2 3" key="1">
    <citation type="journal article" date="2015" name="Genome Announc.">
        <title>Expanding the biotechnology potential of lactobacilli through comparative genomics of 213 strains and associated genera.</title>
        <authorList>
            <person name="Sun Z."/>
            <person name="Harris H.M."/>
            <person name="McCann A."/>
            <person name="Guo C."/>
            <person name="Argimon S."/>
            <person name="Zhang W."/>
            <person name="Yang X."/>
            <person name="Jeffery I.B."/>
            <person name="Cooney J.C."/>
            <person name="Kagawa T.F."/>
            <person name="Liu W."/>
            <person name="Song Y."/>
            <person name="Salvetti E."/>
            <person name="Wrobel A."/>
            <person name="Rasinkangas P."/>
            <person name="Parkhill J."/>
            <person name="Rea M.C."/>
            <person name="O'Sullivan O."/>
            <person name="Ritari J."/>
            <person name="Douillard F.P."/>
            <person name="Paul Ross R."/>
            <person name="Yang R."/>
            <person name="Briner A.E."/>
            <person name="Felis G.E."/>
            <person name="de Vos W.M."/>
            <person name="Barrangou R."/>
            <person name="Klaenhammer T.R."/>
            <person name="Caufield P.W."/>
            <person name="Cui Y."/>
            <person name="Zhang H."/>
            <person name="O'Toole P.W."/>
        </authorList>
    </citation>
    <scope>NUCLEOTIDE SEQUENCE [LARGE SCALE GENOMIC DNA]</scope>
    <source>
        <strain evidence="2 3">DSM 19907</strain>
    </source>
</reference>
<sequence length="328" mass="36771">MIDARQPLIERPVNVFLKHLRCHLIDTCVNVNSTIKKVFITMGDLLMYLIKAQFTKQLAIIAGAAVAILSFPAVAAHAYTDLGNNSNIQYVKVKRPIFTGQYTKINGKRGHKIITPKGTILKVEGSVSTGDGPSSAQLTRGLVSYQKQQHIYQVTKGPELNVKQYNTKYFTSYKLKLPIRTLALQAGNGYTNNKAGNYRPIFYITLDGYLQYYTTARLKHYGVLNSWQSTKPVAAVDNPLWTIKPSASVKLSTFKVKGNTSYVYYKKAIKGLPAKKVSSKYYRLAIKKLGTQNKKWHTGDKAWPRASWTTYNVGGHSFYNLVDISEGD</sequence>
<comment type="caution">
    <text evidence="2">The sequence shown here is derived from an EMBL/GenBank/DDBJ whole genome shotgun (WGS) entry which is preliminary data.</text>
</comment>